<organism evidence="2 3">
    <name type="scientific">Roseateles asaccharophilus</name>
    <dbReference type="NCBI Taxonomy" id="582607"/>
    <lineage>
        <taxon>Bacteria</taxon>
        <taxon>Pseudomonadati</taxon>
        <taxon>Pseudomonadota</taxon>
        <taxon>Betaproteobacteria</taxon>
        <taxon>Burkholderiales</taxon>
        <taxon>Sphaerotilaceae</taxon>
        <taxon>Roseateles</taxon>
    </lineage>
</organism>
<sequence length="144" mass="16208">MSRAPIELTAEQRFRQAFQRLKEGKTEVVERGAPVSQNNVAKEAGCDPSALRKERFPSLVREIQAYVEIQGQQQSSKRQEKLQQRRSRADLATQLEEIAAQRDSAQSQLLSAHRRIVELTAELKAARNESSGQSAAPIQLGRER</sequence>
<reference evidence="2 3" key="1">
    <citation type="submission" date="2023-07" db="EMBL/GenBank/DDBJ databases">
        <title>Sorghum-associated microbial communities from plants grown in Nebraska, USA.</title>
        <authorList>
            <person name="Schachtman D."/>
        </authorList>
    </citation>
    <scope>NUCLEOTIDE SEQUENCE [LARGE SCALE GENOMIC DNA]</scope>
    <source>
        <strain evidence="2 3">BE316</strain>
    </source>
</reference>
<keyword evidence="3" id="KW-1185">Reference proteome</keyword>
<feature type="region of interest" description="Disordered" evidence="1">
    <location>
        <begin position="125"/>
        <end position="144"/>
    </location>
</feature>
<comment type="caution">
    <text evidence="2">The sequence shown here is derived from an EMBL/GenBank/DDBJ whole genome shotgun (WGS) entry which is preliminary data.</text>
</comment>
<dbReference type="EMBL" id="JAVDXV010000008">
    <property type="protein sequence ID" value="MDR7334668.1"/>
    <property type="molecule type" value="Genomic_DNA"/>
</dbReference>
<dbReference type="Proteomes" id="UP001180825">
    <property type="component" value="Unassembled WGS sequence"/>
</dbReference>
<evidence type="ECO:0000313" key="3">
    <source>
        <dbReference type="Proteomes" id="UP001180825"/>
    </source>
</evidence>
<protein>
    <recommendedName>
        <fullName evidence="4">KfrA N-terminal DNA-binding domain-containing protein</fullName>
    </recommendedName>
</protein>
<proteinExistence type="predicted"/>
<name>A0ABU2AFB5_9BURK</name>
<evidence type="ECO:0008006" key="4">
    <source>
        <dbReference type="Google" id="ProtNLM"/>
    </source>
</evidence>
<feature type="region of interest" description="Disordered" evidence="1">
    <location>
        <begin position="70"/>
        <end position="89"/>
    </location>
</feature>
<gene>
    <name evidence="2" type="ORF">J2X21_003832</name>
</gene>
<evidence type="ECO:0000256" key="1">
    <source>
        <dbReference type="SAM" id="MobiDB-lite"/>
    </source>
</evidence>
<dbReference type="RefSeq" id="WP_310331261.1">
    <property type="nucleotide sequence ID" value="NZ_JAVDXV010000008.1"/>
</dbReference>
<feature type="compositionally biased region" description="Basic and acidic residues" evidence="1">
    <location>
        <begin position="77"/>
        <end position="89"/>
    </location>
</feature>
<evidence type="ECO:0000313" key="2">
    <source>
        <dbReference type="EMBL" id="MDR7334668.1"/>
    </source>
</evidence>
<accession>A0ABU2AFB5</accession>